<evidence type="ECO:0000256" key="8">
    <source>
        <dbReference type="RuleBase" id="RU363032"/>
    </source>
</evidence>
<name>A0A450V2L7_9GAMM</name>
<dbReference type="EMBL" id="CAADFI010000149">
    <property type="protein sequence ID" value="VFJ99087.1"/>
    <property type="molecule type" value="Genomic_DNA"/>
</dbReference>
<organism evidence="10">
    <name type="scientific">Candidatus Kentrum eta</name>
    <dbReference type="NCBI Taxonomy" id="2126337"/>
    <lineage>
        <taxon>Bacteria</taxon>
        <taxon>Pseudomonadati</taxon>
        <taxon>Pseudomonadota</taxon>
        <taxon>Gammaproteobacteria</taxon>
        <taxon>Candidatus Kentrum</taxon>
    </lineage>
</organism>
<protein>
    <submittedName>
        <fullName evidence="10">Binding-protein-dependent transport system inner membrane component</fullName>
    </submittedName>
</protein>
<dbReference type="EMBL" id="CAADFG010000152">
    <property type="protein sequence ID" value="VFJ99021.1"/>
    <property type="molecule type" value="Genomic_DNA"/>
</dbReference>
<reference evidence="10" key="1">
    <citation type="submission" date="2019-02" db="EMBL/GenBank/DDBJ databases">
        <authorList>
            <person name="Gruber-Vodicka R. H."/>
            <person name="Seah K. B. B."/>
        </authorList>
    </citation>
    <scope>NUCLEOTIDE SEQUENCE</scope>
    <source>
        <strain evidence="12">BECK_SA2B12</strain>
        <strain evidence="10">BECK_SA2B15</strain>
        <strain evidence="11">BECK_SA2B20</strain>
    </source>
</reference>
<evidence type="ECO:0000313" key="12">
    <source>
        <dbReference type="EMBL" id="VFK03836.1"/>
    </source>
</evidence>
<evidence type="ECO:0000256" key="7">
    <source>
        <dbReference type="ARBA" id="ARBA00023136"/>
    </source>
</evidence>
<evidence type="ECO:0000256" key="6">
    <source>
        <dbReference type="ARBA" id="ARBA00022989"/>
    </source>
</evidence>
<dbReference type="AlphaFoldDB" id="A0A450V2L7"/>
<sequence>MLYTPFGDIARLSHGLCAALPDDLLYAMILYAARKAVPQDHILVTKDLGASWGRMQVSIVIPSMKPGIIVALILPFIVSLGDVIVPDLIGGAQVYTSTTMILDFVKIDDWGSAAVGVFLLFVTIAVISVASAVILRKA</sequence>
<comment type="subcellular location">
    <subcellularLocation>
        <location evidence="1 8">Cell membrane</location>
        <topology evidence="1 8">Multi-pass membrane protein</topology>
    </subcellularLocation>
</comment>
<dbReference type="PANTHER" id="PTHR42929:SF1">
    <property type="entry name" value="INNER MEMBRANE ABC TRANSPORTER PERMEASE PROTEIN YDCU-RELATED"/>
    <property type="match status" value="1"/>
</dbReference>
<feature type="transmembrane region" description="Helical" evidence="8">
    <location>
        <begin position="68"/>
        <end position="90"/>
    </location>
</feature>
<evidence type="ECO:0000259" key="9">
    <source>
        <dbReference type="PROSITE" id="PS50928"/>
    </source>
</evidence>
<evidence type="ECO:0000256" key="2">
    <source>
        <dbReference type="ARBA" id="ARBA00007069"/>
    </source>
</evidence>
<dbReference type="CDD" id="cd06261">
    <property type="entry name" value="TM_PBP2"/>
    <property type="match status" value="1"/>
</dbReference>
<dbReference type="SUPFAM" id="SSF161098">
    <property type="entry name" value="MetI-like"/>
    <property type="match status" value="1"/>
</dbReference>
<dbReference type="PROSITE" id="PS50928">
    <property type="entry name" value="ABC_TM1"/>
    <property type="match status" value="1"/>
</dbReference>
<evidence type="ECO:0000256" key="1">
    <source>
        <dbReference type="ARBA" id="ARBA00004651"/>
    </source>
</evidence>
<evidence type="ECO:0000256" key="4">
    <source>
        <dbReference type="ARBA" id="ARBA00022475"/>
    </source>
</evidence>
<keyword evidence="3 8" id="KW-0813">Transport</keyword>
<feature type="domain" description="ABC transmembrane type-1" evidence="9">
    <location>
        <begin position="1"/>
        <end position="131"/>
    </location>
</feature>
<evidence type="ECO:0000313" key="11">
    <source>
        <dbReference type="EMBL" id="VFJ99087.1"/>
    </source>
</evidence>
<dbReference type="Pfam" id="PF00528">
    <property type="entry name" value="BPD_transp_1"/>
    <property type="match status" value="1"/>
</dbReference>
<keyword evidence="4" id="KW-1003">Cell membrane</keyword>
<dbReference type="EMBL" id="CAADFJ010000147">
    <property type="protein sequence ID" value="VFK03836.1"/>
    <property type="molecule type" value="Genomic_DNA"/>
</dbReference>
<keyword evidence="7 8" id="KW-0472">Membrane</keyword>
<evidence type="ECO:0000256" key="5">
    <source>
        <dbReference type="ARBA" id="ARBA00022692"/>
    </source>
</evidence>
<keyword evidence="5 8" id="KW-0812">Transmembrane</keyword>
<dbReference type="Gene3D" id="1.10.3720.10">
    <property type="entry name" value="MetI-like"/>
    <property type="match status" value="1"/>
</dbReference>
<evidence type="ECO:0000256" key="3">
    <source>
        <dbReference type="ARBA" id="ARBA00022448"/>
    </source>
</evidence>
<proteinExistence type="inferred from homology"/>
<dbReference type="GO" id="GO:0055085">
    <property type="term" value="P:transmembrane transport"/>
    <property type="evidence" value="ECO:0007669"/>
    <property type="project" value="InterPro"/>
</dbReference>
<feature type="transmembrane region" description="Helical" evidence="8">
    <location>
        <begin position="110"/>
        <end position="135"/>
    </location>
</feature>
<keyword evidence="6 8" id="KW-1133">Transmembrane helix</keyword>
<gene>
    <name evidence="10" type="ORF">BECKH772A_GA0070896_101525</name>
    <name evidence="11" type="ORF">BECKH772B_GA0070898_101496</name>
    <name evidence="12" type="ORF">BECKH772C_GA0070978_101475</name>
</gene>
<dbReference type="GO" id="GO:0005886">
    <property type="term" value="C:plasma membrane"/>
    <property type="evidence" value="ECO:0007669"/>
    <property type="project" value="UniProtKB-SubCell"/>
</dbReference>
<comment type="similarity">
    <text evidence="2">Belongs to the binding-protein-dependent transport system permease family. CysTW subfamily.</text>
</comment>
<accession>A0A450V2L7</accession>
<evidence type="ECO:0000313" key="10">
    <source>
        <dbReference type="EMBL" id="VFJ99021.1"/>
    </source>
</evidence>
<dbReference type="InterPro" id="IPR035906">
    <property type="entry name" value="MetI-like_sf"/>
</dbReference>
<dbReference type="PANTHER" id="PTHR42929">
    <property type="entry name" value="INNER MEMBRANE ABC TRANSPORTER PERMEASE PROTEIN YDCU-RELATED-RELATED"/>
    <property type="match status" value="1"/>
</dbReference>
<dbReference type="InterPro" id="IPR000515">
    <property type="entry name" value="MetI-like"/>
</dbReference>